<organism evidence="2 3">
    <name type="scientific">Hibiscus sabdariffa</name>
    <name type="common">roselle</name>
    <dbReference type="NCBI Taxonomy" id="183260"/>
    <lineage>
        <taxon>Eukaryota</taxon>
        <taxon>Viridiplantae</taxon>
        <taxon>Streptophyta</taxon>
        <taxon>Embryophyta</taxon>
        <taxon>Tracheophyta</taxon>
        <taxon>Spermatophyta</taxon>
        <taxon>Magnoliopsida</taxon>
        <taxon>eudicotyledons</taxon>
        <taxon>Gunneridae</taxon>
        <taxon>Pentapetalae</taxon>
        <taxon>rosids</taxon>
        <taxon>malvids</taxon>
        <taxon>Malvales</taxon>
        <taxon>Malvaceae</taxon>
        <taxon>Malvoideae</taxon>
        <taxon>Hibiscus</taxon>
    </lineage>
</organism>
<dbReference type="EMBL" id="JBBPBN010000017">
    <property type="protein sequence ID" value="KAK9019456.1"/>
    <property type="molecule type" value="Genomic_DNA"/>
</dbReference>
<gene>
    <name evidence="2" type="ORF">V6N11_053980</name>
</gene>
<dbReference type="Proteomes" id="UP001396334">
    <property type="component" value="Unassembled WGS sequence"/>
</dbReference>
<sequence>MDRQSRDFIKVERKRGTVAGYPANTGTSNAEKKPHNRNNSTVVRNNLLEEMVGLGKFFSSHPPLGSVESNGGPCKMMVIHTSNVNNGIGIVSEVLRDVTGVPELHRFAHRRFQPRQYISFLRSMLSPFEAVLAHILAADVNGDDPLNSWLDRGCIFYFVRFDCCLIELNNKNVVQILDAESLALSDNALVVRDEEVGGVLYVQPLSEILSLLIIDQCND</sequence>
<keyword evidence="3" id="KW-1185">Reference proteome</keyword>
<evidence type="ECO:0000313" key="2">
    <source>
        <dbReference type="EMBL" id="KAK9019456.1"/>
    </source>
</evidence>
<feature type="region of interest" description="Disordered" evidence="1">
    <location>
        <begin position="13"/>
        <end position="38"/>
    </location>
</feature>
<protein>
    <submittedName>
        <fullName evidence="2">Uncharacterized protein</fullName>
    </submittedName>
</protein>
<evidence type="ECO:0000256" key="1">
    <source>
        <dbReference type="SAM" id="MobiDB-lite"/>
    </source>
</evidence>
<accession>A0ABR2S2H4</accession>
<evidence type="ECO:0000313" key="3">
    <source>
        <dbReference type="Proteomes" id="UP001396334"/>
    </source>
</evidence>
<name>A0ABR2S2H4_9ROSI</name>
<comment type="caution">
    <text evidence="2">The sequence shown here is derived from an EMBL/GenBank/DDBJ whole genome shotgun (WGS) entry which is preliminary data.</text>
</comment>
<proteinExistence type="predicted"/>
<reference evidence="2 3" key="1">
    <citation type="journal article" date="2024" name="G3 (Bethesda)">
        <title>Genome assembly of Hibiscus sabdariffa L. provides insights into metabolisms of medicinal natural products.</title>
        <authorList>
            <person name="Kim T."/>
        </authorList>
    </citation>
    <scope>NUCLEOTIDE SEQUENCE [LARGE SCALE GENOMIC DNA]</scope>
    <source>
        <strain evidence="2">TK-2024</strain>
        <tissue evidence="2">Old leaves</tissue>
    </source>
</reference>